<name>A0A9D4ERR0_DREPO</name>
<proteinExistence type="predicted"/>
<dbReference type="PROSITE" id="PS50405">
    <property type="entry name" value="GST_CTER"/>
    <property type="match status" value="1"/>
</dbReference>
<feature type="domain" description="GST C-terminal" evidence="1">
    <location>
        <begin position="1"/>
        <end position="84"/>
    </location>
</feature>
<reference evidence="2" key="1">
    <citation type="journal article" date="2019" name="bioRxiv">
        <title>The Genome of the Zebra Mussel, Dreissena polymorpha: A Resource for Invasive Species Research.</title>
        <authorList>
            <person name="McCartney M.A."/>
            <person name="Auch B."/>
            <person name="Kono T."/>
            <person name="Mallez S."/>
            <person name="Zhang Y."/>
            <person name="Obille A."/>
            <person name="Becker A."/>
            <person name="Abrahante J.E."/>
            <person name="Garbe J."/>
            <person name="Badalamenti J.P."/>
            <person name="Herman A."/>
            <person name="Mangelson H."/>
            <person name="Liachko I."/>
            <person name="Sullivan S."/>
            <person name="Sone E.D."/>
            <person name="Koren S."/>
            <person name="Silverstein K.A.T."/>
            <person name="Beckman K.B."/>
            <person name="Gohl D.M."/>
        </authorList>
    </citation>
    <scope>NUCLEOTIDE SEQUENCE</scope>
    <source>
        <strain evidence="2">Duluth1</strain>
        <tissue evidence="2">Whole animal</tissue>
    </source>
</reference>
<gene>
    <name evidence="2" type="ORF">DPMN_163743</name>
</gene>
<sequence>MKKFKSETLPKFYKILDASISGHGKNGFAVGSSISLADLYVYNVLEATGLDELKDYKNLKANRDMVESIDKITKYLASRVKTPF</sequence>
<dbReference type="Proteomes" id="UP000828390">
    <property type="component" value="Unassembled WGS sequence"/>
</dbReference>
<dbReference type="AlphaFoldDB" id="A0A9D4ERR0"/>
<keyword evidence="3" id="KW-1185">Reference proteome</keyword>
<evidence type="ECO:0000313" key="2">
    <source>
        <dbReference type="EMBL" id="KAH3785649.1"/>
    </source>
</evidence>
<protein>
    <recommendedName>
        <fullName evidence="1">GST C-terminal domain-containing protein</fullName>
    </recommendedName>
</protein>
<evidence type="ECO:0000259" key="1">
    <source>
        <dbReference type="PROSITE" id="PS50405"/>
    </source>
</evidence>
<dbReference type="Gene3D" id="1.20.1050.10">
    <property type="match status" value="1"/>
</dbReference>
<dbReference type="InterPro" id="IPR004046">
    <property type="entry name" value="GST_C"/>
</dbReference>
<dbReference type="InterPro" id="IPR010987">
    <property type="entry name" value="Glutathione-S-Trfase_C-like"/>
</dbReference>
<accession>A0A9D4ERR0</accession>
<reference evidence="2" key="2">
    <citation type="submission" date="2020-11" db="EMBL/GenBank/DDBJ databases">
        <authorList>
            <person name="McCartney M.A."/>
            <person name="Auch B."/>
            <person name="Kono T."/>
            <person name="Mallez S."/>
            <person name="Becker A."/>
            <person name="Gohl D.M."/>
            <person name="Silverstein K.A.T."/>
            <person name="Koren S."/>
            <person name="Bechman K.B."/>
            <person name="Herman A."/>
            <person name="Abrahante J.E."/>
            <person name="Garbe J."/>
        </authorList>
    </citation>
    <scope>NUCLEOTIDE SEQUENCE</scope>
    <source>
        <strain evidence="2">Duluth1</strain>
        <tissue evidence="2">Whole animal</tissue>
    </source>
</reference>
<dbReference type="Pfam" id="PF14497">
    <property type="entry name" value="GST_C_3"/>
    <property type="match status" value="1"/>
</dbReference>
<comment type="caution">
    <text evidence="2">The sequence shown here is derived from an EMBL/GenBank/DDBJ whole genome shotgun (WGS) entry which is preliminary data.</text>
</comment>
<organism evidence="2 3">
    <name type="scientific">Dreissena polymorpha</name>
    <name type="common">Zebra mussel</name>
    <name type="synonym">Mytilus polymorpha</name>
    <dbReference type="NCBI Taxonomy" id="45954"/>
    <lineage>
        <taxon>Eukaryota</taxon>
        <taxon>Metazoa</taxon>
        <taxon>Spiralia</taxon>
        <taxon>Lophotrochozoa</taxon>
        <taxon>Mollusca</taxon>
        <taxon>Bivalvia</taxon>
        <taxon>Autobranchia</taxon>
        <taxon>Heteroconchia</taxon>
        <taxon>Euheterodonta</taxon>
        <taxon>Imparidentia</taxon>
        <taxon>Neoheterodontei</taxon>
        <taxon>Myida</taxon>
        <taxon>Dreissenoidea</taxon>
        <taxon>Dreissenidae</taxon>
        <taxon>Dreissena</taxon>
    </lineage>
</organism>
<dbReference type="SUPFAM" id="SSF47616">
    <property type="entry name" value="GST C-terminal domain-like"/>
    <property type="match status" value="1"/>
</dbReference>
<dbReference type="EMBL" id="JAIWYP010000008">
    <property type="protein sequence ID" value="KAH3785649.1"/>
    <property type="molecule type" value="Genomic_DNA"/>
</dbReference>
<dbReference type="InterPro" id="IPR036282">
    <property type="entry name" value="Glutathione-S-Trfase_C_sf"/>
</dbReference>
<evidence type="ECO:0000313" key="3">
    <source>
        <dbReference type="Proteomes" id="UP000828390"/>
    </source>
</evidence>